<evidence type="ECO:0000313" key="6">
    <source>
        <dbReference type="EMBL" id="MDP5274991.1"/>
    </source>
</evidence>
<proteinExistence type="inferred from homology"/>
<keyword evidence="7" id="KW-1185">Reference proteome</keyword>
<comment type="caution">
    <text evidence="6">The sequence shown here is derived from an EMBL/GenBank/DDBJ whole genome shotgun (WGS) entry which is preliminary data.</text>
</comment>
<dbReference type="InterPro" id="IPR018484">
    <property type="entry name" value="FGGY_N"/>
</dbReference>
<accession>A0ABT9J052</accession>
<dbReference type="Pfam" id="PF00370">
    <property type="entry name" value="FGGY_N"/>
    <property type="match status" value="1"/>
</dbReference>
<dbReference type="InterPro" id="IPR000577">
    <property type="entry name" value="Carb_kinase_FGGY"/>
</dbReference>
<dbReference type="SUPFAM" id="SSF53067">
    <property type="entry name" value="Actin-like ATPase domain"/>
    <property type="match status" value="2"/>
</dbReference>
<sequence>MGNQFIISHDVGTSSNKTVLVNTKGNILATASAPYPLLTPHPNWVEQNPEDYWSAIIKTTKEVMEKSQISPKDIIGIIYTTQAMGVIPIDRQGNILRPNISWVDGRAEKQAQKIMNKFLGERLFKGVVGTTLMGKDVIPKLLWVKEMEPEIYSKTNYFLDVNGYLKFKSTGIPIMEWSGASSYGFNLKKKDWLKTFFQICGIETNKLPPLVRSIDQVGGLTKEAAQDMNLLEGTPVFGGCDDVQSAAVGADAIGEGEAHIYLGTSAWVCVSTSKNLKFKNGAAVIQSADPNMNQVVGITEAAGSCIQWIADQFYKHEKQDKSINNVFELMDAHVKEIPPGSDYLICTPWMLGERCPVSTTTTRATLFNISLEHTREHMMRAVYEGVSYNISWILENFKKDYGFEVSTLKLIGGGSLDEQWMQILADVTQKPVNTVADPQMAGAVGSAICAAIGLGIYDDFSCTKELIKTDKHYEPNQKNAKIYSELLTSYKSIYYSLNKSYAQINASRF</sequence>
<evidence type="ECO:0000256" key="1">
    <source>
        <dbReference type="ARBA" id="ARBA00009156"/>
    </source>
</evidence>
<protein>
    <submittedName>
        <fullName evidence="6">FGGY-family carbohydrate kinase</fullName>
        <ecNumber evidence="6">2.7.1.-</ecNumber>
    </submittedName>
</protein>
<feature type="domain" description="Carbohydrate kinase FGGY C-terminal" evidence="5">
    <location>
        <begin position="260"/>
        <end position="453"/>
    </location>
</feature>
<feature type="domain" description="Carbohydrate kinase FGGY N-terminal" evidence="4">
    <location>
        <begin position="6"/>
        <end position="249"/>
    </location>
</feature>
<dbReference type="EC" id="2.7.1.-" evidence="6"/>
<dbReference type="GO" id="GO:0016301">
    <property type="term" value="F:kinase activity"/>
    <property type="evidence" value="ECO:0007669"/>
    <property type="project" value="UniProtKB-KW"/>
</dbReference>
<evidence type="ECO:0000259" key="4">
    <source>
        <dbReference type="Pfam" id="PF00370"/>
    </source>
</evidence>
<keyword evidence="3 6" id="KW-0418">Kinase</keyword>
<evidence type="ECO:0000313" key="7">
    <source>
        <dbReference type="Proteomes" id="UP001231941"/>
    </source>
</evidence>
<reference evidence="6 7" key="1">
    <citation type="submission" date="2023-08" db="EMBL/GenBank/DDBJ databases">
        <authorList>
            <person name="Park J.-S."/>
        </authorList>
    </citation>
    <scope>NUCLEOTIDE SEQUENCE [LARGE SCALE GENOMIC DNA]</scope>
    <source>
        <strain evidence="6 7">2205SS18-9</strain>
    </source>
</reference>
<evidence type="ECO:0000256" key="2">
    <source>
        <dbReference type="ARBA" id="ARBA00022679"/>
    </source>
</evidence>
<dbReference type="PANTHER" id="PTHR43095">
    <property type="entry name" value="SUGAR KINASE"/>
    <property type="match status" value="1"/>
</dbReference>
<dbReference type="RefSeq" id="WP_305992301.1">
    <property type="nucleotide sequence ID" value="NZ_JAVAMP010000005.1"/>
</dbReference>
<dbReference type="CDD" id="cd07805">
    <property type="entry name" value="ASKHA_NBD_FGGY_CvXK-like"/>
    <property type="match status" value="1"/>
</dbReference>
<dbReference type="Gene3D" id="3.30.420.40">
    <property type="match status" value="2"/>
</dbReference>
<dbReference type="Proteomes" id="UP001231941">
    <property type="component" value="Unassembled WGS sequence"/>
</dbReference>
<gene>
    <name evidence="6" type="ORF">Q5Y73_12800</name>
</gene>
<dbReference type="Pfam" id="PF02782">
    <property type="entry name" value="FGGY_C"/>
    <property type="match status" value="1"/>
</dbReference>
<dbReference type="InterPro" id="IPR018485">
    <property type="entry name" value="FGGY_C"/>
</dbReference>
<name>A0ABT9J052_9BACL</name>
<evidence type="ECO:0000256" key="3">
    <source>
        <dbReference type="ARBA" id="ARBA00022777"/>
    </source>
</evidence>
<comment type="similarity">
    <text evidence="1">Belongs to the FGGY kinase family.</text>
</comment>
<dbReference type="PANTHER" id="PTHR43095:SF5">
    <property type="entry name" value="XYLULOSE KINASE"/>
    <property type="match status" value="1"/>
</dbReference>
<evidence type="ECO:0000259" key="5">
    <source>
        <dbReference type="Pfam" id="PF02782"/>
    </source>
</evidence>
<dbReference type="PIRSF" id="PIRSF000538">
    <property type="entry name" value="GlpK"/>
    <property type="match status" value="1"/>
</dbReference>
<keyword evidence="2 6" id="KW-0808">Transferase</keyword>
<dbReference type="EMBL" id="JAVAMP010000005">
    <property type="protein sequence ID" value="MDP5274991.1"/>
    <property type="molecule type" value="Genomic_DNA"/>
</dbReference>
<organism evidence="6 7">
    <name type="scientific">Chengkuizengella axinellae</name>
    <dbReference type="NCBI Taxonomy" id="3064388"/>
    <lineage>
        <taxon>Bacteria</taxon>
        <taxon>Bacillati</taxon>
        <taxon>Bacillota</taxon>
        <taxon>Bacilli</taxon>
        <taxon>Bacillales</taxon>
        <taxon>Paenibacillaceae</taxon>
        <taxon>Chengkuizengella</taxon>
    </lineage>
</organism>
<dbReference type="InterPro" id="IPR043129">
    <property type="entry name" value="ATPase_NBD"/>
</dbReference>
<dbReference type="InterPro" id="IPR050406">
    <property type="entry name" value="FGGY_Carb_Kinase"/>
</dbReference>